<organism evidence="3">
    <name type="scientific">marine sediment metagenome</name>
    <dbReference type="NCBI Taxonomy" id="412755"/>
    <lineage>
        <taxon>unclassified sequences</taxon>
        <taxon>metagenomes</taxon>
        <taxon>ecological metagenomes</taxon>
    </lineage>
</organism>
<dbReference type="SUPFAM" id="SSF48452">
    <property type="entry name" value="TPR-like"/>
    <property type="match status" value="1"/>
</dbReference>
<gene>
    <name evidence="3" type="ORF">S03H2_43862</name>
</gene>
<dbReference type="SMART" id="SM00028">
    <property type="entry name" value="TPR"/>
    <property type="match status" value="2"/>
</dbReference>
<sequence length="270" mass="31095">FKGLLVVAEKTADKEAAKKYSEELLSIEDNTENCLLQTQIFLKIGLIKEAEYKLQSFRERYPNEPKAMLLEAWLAMKQGRLEDALELANKSLQFDQDNAVAWQLRGEINRFMANYDQAIIDLKRSRTLSDDPLTRIALAKAYLRTGQNDGAITELKNAIEHPQAPEGARMVLEDAYWRLGRRQELRKFYDETLEKLPDSVLWHNRAAAFAVTEGDFKEVERLYELAWRKDKSDVDSSAEAFSGYLQALISRGELDQVFEEAQKYVESKFA</sequence>
<dbReference type="InterPro" id="IPR019734">
    <property type="entry name" value="TPR_rpt"/>
</dbReference>
<dbReference type="AlphaFoldDB" id="X1HU94"/>
<feature type="non-terminal residue" evidence="3">
    <location>
        <position position="270"/>
    </location>
</feature>
<dbReference type="PANTHER" id="PTHR45586">
    <property type="entry name" value="TPR REPEAT-CONTAINING PROTEIN PA4667"/>
    <property type="match status" value="1"/>
</dbReference>
<evidence type="ECO:0000313" key="3">
    <source>
        <dbReference type="EMBL" id="GAH73741.1"/>
    </source>
</evidence>
<keyword evidence="2" id="KW-0802">TPR repeat</keyword>
<proteinExistence type="predicted"/>
<dbReference type="InterPro" id="IPR011990">
    <property type="entry name" value="TPR-like_helical_dom_sf"/>
</dbReference>
<evidence type="ECO:0000256" key="2">
    <source>
        <dbReference type="ARBA" id="ARBA00022803"/>
    </source>
</evidence>
<evidence type="ECO:0000256" key="1">
    <source>
        <dbReference type="ARBA" id="ARBA00022737"/>
    </source>
</evidence>
<keyword evidence="1" id="KW-0677">Repeat</keyword>
<dbReference type="Pfam" id="PF13432">
    <property type="entry name" value="TPR_16"/>
    <property type="match status" value="1"/>
</dbReference>
<protein>
    <submittedName>
        <fullName evidence="3">Uncharacterized protein</fullName>
    </submittedName>
</protein>
<dbReference type="InterPro" id="IPR051012">
    <property type="entry name" value="CellSynth/LPSAsmb/PSIAsmb"/>
</dbReference>
<dbReference type="Pfam" id="PF14559">
    <property type="entry name" value="TPR_19"/>
    <property type="match status" value="1"/>
</dbReference>
<dbReference type="Gene3D" id="1.25.40.10">
    <property type="entry name" value="Tetratricopeptide repeat domain"/>
    <property type="match status" value="1"/>
</dbReference>
<name>X1HU94_9ZZZZ</name>
<accession>X1HU94</accession>
<dbReference type="PANTHER" id="PTHR45586:SF1">
    <property type="entry name" value="LIPOPOLYSACCHARIDE ASSEMBLY PROTEIN B"/>
    <property type="match status" value="1"/>
</dbReference>
<dbReference type="EMBL" id="BARU01027395">
    <property type="protein sequence ID" value="GAH73741.1"/>
    <property type="molecule type" value="Genomic_DNA"/>
</dbReference>
<reference evidence="3" key="1">
    <citation type="journal article" date="2014" name="Front. Microbiol.">
        <title>High frequency of phylogenetically diverse reductive dehalogenase-homologous genes in deep subseafloor sedimentary metagenomes.</title>
        <authorList>
            <person name="Kawai M."/>
            <person name="Futagami T."/>
            <person name="Toyoda A."/>
            <person name="Takaki Y."/>
            <person name="Nishi S."/>
            <person name="Hori S."/>
            <person name="Arai W."/>
            <person name="Tsubouchi T."/>
            <person name="Morono Y."/>
            <person name="Uchiyama I."/>
            <person name="Ito T."/>
            <person name="Fujiyama A."/>
            <person name="Inagaki F."/>
            <person name="Takami H."/>
        </authorList>
    </citation>
    <scope>NUCLEOTIDE SEQUENCE</scope>
    <source>
        <strain evidence="3">Expedition CK06-06</strain>
    </source>
</reference>
<comment type="caution">
    <text evidence="3">The sequence shown here is derived from an EMBL/GenBank/DDBJ whole genome shotgun (WGS) entry which is preliminary data.</text>
</comment>
<feature type="non-terminal residue" evidence="3">
    <location>
        <position position="1"/>
    </location>
</feature>